<sequence>MENVGLPEAYLHSCAGKLIYSNHCLMATYIQLMPVLVQRHIADYEAASFVPVGSEDIIREQSQGKWKMRKCSRRFQIDSLLGEHWNNN</sequence>
<keyword evidence="2" id="KW-1185">Reference proteome</keyword>
<proteinExistence type="predicted"/>
<dbReference type="Proteomes" id="UP000694554">
    <property type="component" value="Chromosome 1"/>
</dbReference>
<protein>
    <submittedName>
        <fullName evidence="1">Uncharacterized protein</fullName>
    </submittedName>
</protein>
<organism evidence="1 2">
    <name type="scientific">Phocoena sinus</name>
    <name type="common">Vaquita</name>
    <dbReference type="NCBI Taxonomy" id="42100"/>
    <lineage>
        <taxon>Eukaryota</taxon>
        <taxon>Metazoa</taxon>
        <taxon>Chordata</taxon>
        <taxon>Craniata</taxon>
        <taxon>Vertebrata</taxon>
        <taxon>Euteleostomi</taxon>
        <taxon>Mammalia</taxon>
        <taxon>Eutheria</taxon>
        <taxon>Laurasiatheria</taxon>
        <taxon>Artiodactyla</taxon>
        <taxon>Whippomorpha</taxon>
        <taxon>Cetacea</taxon>
        <taxon>Odontoceti</taxon>
        <taxon>Phocoenidae</taxon>
        <taxon>Phocoena</taxon>
    </lineage>
</organism>
<evidence type="ECO:0000313" key="2">
    <source>
        <dbReference type="Proteomes" id="UP000694554"/>
    </source>
</evidence>
<name>A0A8C9B7A7_PHOSS</name>
<reference evidence="1" key="3">
    <citation type="submission" date="2025-09" db="UniProtKB">
        <authorList>
            <consortium name="Ensembl"/>
        </authorList>
    </citation>
    <scope>IDENTIFICATION</scope>
</reference>
<accession>A0A8C9B7A7</accession>
<dbReference type="Ensembl" id="ENSPSNT00000003025.1">
    <property type="protein sequence ID" value="ENSPSNP00000002624.1"/>
    <property type="gene ID" value="ENSPSNG00000002004.1"/>
</dbReference>
<dbReference type="GeneTree" id="ENSGT00940000174587"/>
<evidence type="ECO:0000313" key="1">
    <source>
        <dbReference type="Ensembl" id="ENSPSNP00000002624.1"/>
    </source>
</evidence>
<reference evidence="1" key="2">
    <citation type="submission" date="2025-08" db="UniProtKB">
        <authorList>
            <consortium name="Ensembl"/>
        </authorList>
    </citation>
    <scope>IDENTIFICATION</scope>
</reference>
<reference evidence="1" key="1">
    <citation type="submission" date="2019-08" db="EMBL/GenBank/DDBJ databases">
        <title>Phocoena sinus (Vaquita) genome, mPhoSin1, primary haplotype.</title>
        <authorList>
            <person name="Morin P."/>
            <person name="Mountcastle J."/>
            <person name="Fungtammasan C."/>
            <person name="Rhie A."/>
            <person name="Rojas-Bracho L."/>
            <person name="Smith C.R."/>
            <person name="Taylor B.L."/>
            <person name="Gulland F.M.D."/>
            <person name="Musser W."/>
            <person name="Houck M."/>
            <person name="Haase B."/>
            <person name="Paez S."/>
            <person name="Howe K."/>
            <person name="Torrance J."/>
            <person name="Formenti G."/>
            <person name="Phillippy A."/>
            <person name="Ryder O."/>
            <person name="Jarvis E.D."/>
            <person name="Fedrigo O."/>
        </authorList>
    </citation>
    <scope>NUCLEOTIDE SEQUENCE [LARGE SCALE GENOMIC DNA]</scope>
</reference>
<dbReference type="AlphaFoldDB" id="A0A8C9B7A7"/>